<sequence>MDGSLFLDSGQGPTQEYENLRRRIYSNTKELWYYVNHELSKLKNDEDRIKAILEQVADRKRSLLSDQEMLPELDGHQDWRHIEAANGWRYNTKGWEYVFHPISDTCTSVYNDKVQQWPGSFDAKVVSLPFIDSIWQKPKFLPLAVPKDLAHSPTLPLAHSWEYMIHVKDYFDRLKLTKNIDVRRVYLATDDASVGRVAYEMMQTNRMDASDSFFSLDDIYYFGGQNAHDRRAVMWMI</sequence>
<proteinExistence type="predicted"/>
<keyword evidence="2" id="KW-0808">Transferase</keyword>
<feature type="domain" description="Alpha-(1,6)-fucosyltransferase N- and catalytic" evidence="1">
    <location>
        <begin position="194"/>
        <end position="221"/>
    </location>
</feature>
<keyword evidence="2" id="KW-0328">Glycosyltransferase</keyword>
<reference evidence="2 3" key="1">
    <citation type="journal article" date="2015" name="Genome Biol. Evol.">
        <title>The genome of winter moth (Operophtera brumata) provides a genomic perspective on sexual dimorphism and phenology.</title>
        <authorList>
            <person name="Derks M.F."/>
            <person name="Smit S."/>
            <person name="Salis L."/>
            <person name="Schijlen E."/>
            <person name="Bossers A."/>
            <person name="Mateman C."/>
            <person name="Pijl A.S."/>
            <person name="de Ridder D."/>
            <person name="Groenen M.A."/>
            <person name="Visser M.E."/>
            <person name="Megens H.J."/>
        </authorList>
    </citation>
    <scope>NUCLEOTIDE SEQUENCE [LARGE SCALE GENOMIC DNA]</scope>
    <source>
        <strain evidence="2">WM2013NL</strain>
        <tissue evidence="2">Head and thorax</tissue>
    </source>
</reference>
<evidence type="ECO:0000313" key="3">
    <source>
        <dbReference type="Proteomes" id="UP000037510"/>
    </source>
</evidence>
<feature type="domain" description="Alpha-(1,6)-fucosyltransferase N- and catalytic" evidence="1">
    <location>
        <begin position="85"/>
        <end position="151"/>
    </location>
</feature>
<name>A0A0L7LUS0_OPEBR</name>
<accession>A0A0L7LUS0</accession>
<dbReference type="STRING" id="104452.A0A0L7LUS0"/>
<dbReference type="Pfam" id="PF19745">
    <property type="entry name" value="FUT8_N_cat"/>
    <property type="match status" value="2"/>
</dbReference>
<dbReference type="GO" id="GO:0046921">
    <property type="term" value="F:alpha-(1-&gt;6)-fucosyltransferase activity"/>
    <property type="evidence" value="ECO:0007669"/>
    <property type="project" value="TreeGrafter"/>
</dbReference>
<dbReference type="PANTHER" id="PTHR13132">
    <property type="entry name" value="ALPHA- 1,6 -FUCOSYLTRANSFERASE"/>
    <property type="match status" value="1"/>
</dbReference>
<evidence type="ECO:0000313" key="2">
    <source>
        <dbReference type="EMBL" id="KOB78961.1"/>
    </source>
</evidence>
<dbReference type="InterPro" id="IPR045573">
    <property type="entry name" value="Fut8_N_cat"/>
</dbReference>
<protein>
    <submittedName>
        <fullName evidence="2">Alpha 1,6-fucosyltransferase</fullName>
    </submittedName>
</protein>
<dbReference type="GO" id="GO:0006487">
    <property type="term" value="P:protein N-linked glycosylation"/>
    <property type="evidence" value="ECO:0007669"/>
    <property type="project" value="TreeGrafter"/>
</dbReference>
<dbReference type="EMBL" id="JTDY01000087">
    <property type="protein sequence ID" value="KOB78961.1"/>
    <property type="molecule type" value="Genomic_DNA"/>
</dbReference>
<dbReference type="Gene3D" id="1.10.287.1060">
    <property type="entry name" value="ESAT-6-like"/>
    <property type="match status" value="1"/>
</dbReference>
<gene>
    <name evidence="2" type="ORF">OBRU01_01507</name>
</gene>
<comment type="caution">
    <text evidence="2">The sequence shown here is derived from an EMBL/GenBank/DDBJ whole genome shotgun (WGS) entry which is preliminary data.</text>
</comment>
<dbReference type="AlphaFoldDB" id="A0A0L7LUS0"/>
<dbReference type="PANTHER" id="PTHR13132:SF29">
    <property type="entry name" value="ALPHA-(1,6)-FUCOSYLTRANSFERASE"/>
    <property type="match status" value="1"/>
</dbReference>
<evidence type="ECO:0000259" key="1">
    <source>
        <dbReference type="Pfam" id="PF19745"/>
    </source>
</evidence>
<keyword evidence="3" id="KW-1185">Reference proteome</keyword>
<dbReference type="Proteomes" id="UP000037510">
    <property type="component" value="Unassembled WGS sequence"/>
</dbReference>
<organism evidence="2 3">
    <name type="scientific">Operophtera brumata</name>
    <name type="common">Winter moth</name>
    <name type="synonym">Phalaena brumata</name>
    <dbReference type="NCBI Taxonomy" id="104452"/>
    <lineage>
        <taxon>Eukaryota</taxon>
        <taxon>Metazoa</taxon>
        <taxon>Ecdysozoa</taxon>
        <taxon>Arthropoda</taxon>
        <taxon>Hexapoda</taxon>
        <taxon>Insecta</taxon>
        <taxon>Pterygota</taxon>
        <taxon>Neoptera</taxon>
        <taxon>Endopterygota</taxon>
        <taxon>Lepidoptera</taxon>
        <taxon>Glossata</taxon>
        <taxon>Ditrysia</taxon>
        <taxon>Geometroidea</taxon>
        <taxon>Geometridae</taxon>
        <taxon>Larentiinae</taxon>
        <taxon>Operophtera</taxon>
    </lineage>
</organism>